<dbReference type="OrthoDB" id="5809921at2"/>
<accession>A0A1I5YA13</accession>
<dbReference type="Gene3D" id="2.40.100.10">
    <property type="entry name" value="Cyclophilin-like"/>
    <property type="match status" value="1"/>
</dbReference>
<evidence type="ECO:0008006" key="5">
    <source>
        <dbReference type="Google" id="ProtNLM"/>
    </source>
</evidence>
<feature type="domain" description="6-phospho-N-acetylmuramidase C-terminal" evidence="1">
    <location>
        <begin position="247"/>
        <end position="359"/>
    </location>
</feature>
<dbReference type="SUPFAM" id="SSF50891">
    <property type="entry name" value="Cyclophilin-like"/>
    <property type="match status" value="1"/>
</dbReference>
<organism evidence="3 4">
    <name type="scientific">Desemzia incerta</name>
    <dbReference type="NCBI Taxonomy" id="82801"/>
    <lineage>
        <taxon>Bacteria</taxon>
        <taxon>Bacillati</taxon>
        <taxon>Bacillota</taxon>
        <taxon>Bacilli</taxon>
        <taxon>Lactobacillales</taxon>
        <taxon>Carnobacteriaceae</taxon>
        <taxon>Desemzia</taxon>
    </lineage>
</organism>
<dbReference type="SUPFAM" id="SSF51445">
    <property type="entry name" value="(Trans)glycosidases"/>
    <property type="match status" value="1"/>
</dbReference>
<dbReference type="PANTHER" id="PTHR38435">
    <property type="match status" value="1"/>
</dbReference>
<dbReference type="Pfam" id="PF05913">
    <property type="entry name" value="MupG_C"/>
    <property type="match status" value="1"/>
</dbReference>
<keyword evidence="4" id="KW-1185">Reference proteome</keyword>
<dbReference type="Pfam" id="PF19200">
    <property type="entry name" value="MupG_N"/>
    <property type="match status" value="1"/>
</dbReference>
<dbReference type="InterPro" id="IPR008589">
    <property type="entry name" value="MupG"/>
</dbReference>
<dbReference type="STRING" id="82801.SAMN04488506_1841"/>
<dbReference type="InterPro" id="IPR017853">
    <property type="entry name" value="GH"/>
</dbReference>
<feature type="domain" description="6-phospho-N-acetylmuramidase N-terminal" evidence="2">
    <location>
        <begin position="4"/>
        <end position="238"/>
    </location>
</feature>
<dbReference type="InterPro" id="IPR043894">
    <property type="entry name" value="MupG_C"/>
</dbReference>
<evidence type="ECO:0000259" key="1">
    <source>
        <dbReference type="Pfam" id="PF05913"/>
    </source>
</evidence>
<dbReference type="RefSeq" id="WP_092480870.1">
    <property type="nucleotide sequence ID" value="NZ_FOXW01000007.1"/>
</dbReference>
<proteinExistence type="predicted"/>
<name>A0A1I5YA13_9LACT</name>
<gene>
    <name evidence="3" type="ORF">SAMN04488506_1841</name>
</gene>
<evidence type="ECO:0000313" key="3">
    <source>
        <dbReference type="EMBL" id="SFQ40747.1"/>
    </source>
</evidence>
<evidence type="ECO:0000313" key="4">
    <source>
        <dbReference type="Proteomes" id="UP000199136"/>
    </source>
</evidence>
<dbReference type="Proteomes" id="UP000199136">
    <property type="component" value="Unassembled WGS sequence"/>
</dbReference>
<dbReference type="EMBL" id="FOXW01000007">
    <property type="protein sequence ID" value="SFQ40747.1"/>
    <property type="molecule type" value="Genomic_DNA"/>
</dbReference>
<dbReference type="InterPro" id="IPR043797">
    <property type="entry name" value="MupG_N"/>
</dbReference>
<dbReference type="InterPro" id="IPR029000">
    <property type="entry name" value="Cyclophilin-like_dom_sf"/>
</dbReference>
<dbReference type="PANTHER" id="PTHR38435:SF1">
    <property type="entry name" value="DUF871 DOMAIN-CONTAINING PROTEIN"/>
    <property type="match status" value="1"/>
</dbReference>
<dbReference type="InterPro" id="IPR013785">
    <property type="entry name" value="Aldolase_TIM"/>
</dbReference>
<sequence length="363" mass="41335">MKKMGVSIYPEKSTYEQDKDYLDLAHQYGYKRIFTSLLEITGDSKEVVAKFKKIIEYGNSLGMETVVDINPGLFEQLNVSYDDLSFFHELGATAVRLDLGFTGAEEARMTKNPYGLQIEVNMSSGTKYIDNIMSYQPNKENLTASQNFYPQRYSGLAQDHFEQTTAQYTHYRLNTAAFVTSQAGKLGPWPVQMGLCTLEQHRHLSIQTQVTHYRLMDTIDDLLIGNGYASETELKAMASAFSNAHPQLEIVFEPHATELEKKVILEEVHQYRGDRSEYMIRSSMTRVKYKAEDFPVHSTAETKKGDVVICNNSFGQYKGETQIALKTMEDDGSRNIVAKLTPESVFLLDYLTPWSSFQFIEVQ</sequence>
<evidence type="ECO:0000259" key="2">
    <source>
        <dbReference type="Pfam" id="PF19200"/>
    </source>
</evidence>
<dbReference type="Gene3D" id="3.20.20.70">
    <property type="entry name" value="Aldolase class I"/>
    <property type="match status" value="1"/>
</dbReference>
<reference evidence="3 4" key="1">
    <citation type="submission" date="2016-10" db="EMBL/GenBank/DDBJ databases">
        <authorList>
            <person name="de Groot N.N."/>
        </authorList>
    </citation>
    <scope>NUCLEOTIDE SEQUENCE [LARGE SCALE GENOMIC DNA]</scope>
    <source>
        <strain evidence="3 4">DSM 20581</strain>
    </source>
</reference>
<dbReference type="AlphaFoldDB" id="A0A1I5YA13"/>
<protein>
    <recommendedName>
        <fullName evidence="5">Outer surface protein</fullName>
    </recommendedName>
</protein>